<name>A0AAD6P5H8_9ROSI</name>
<evidence type="ECO:0000256" key="1">
    <source>
        <dbReference type="ARBA" id="ARBA00008668"/>
    </source>
</evidence>
<comment type="caution">
    <text evidence="3">The sequence shown here is derived from an EMBL/GenBank/DDBJ whole genome shotgun (WGS) entry which is preliminary data.</text>
</comment>
<dbReference type="PANTHER" id="PTHR45642">
    <property type="entry name" value="GDSL ESTERASE/LIPASE EXL3"/>
    <property type="match status" value="1"/>
</dbReference>
<accession>A0AAD6P5H8</accession>
<dbReference type="EMBL" id="JAPFFJ010000011">
    <property type="protein sequence ID" value="KAJ6416668.1"/>
    <property type="molecule type" value="Genomic_DNA"/>
</dbReference>
<gene>
    <name evidence="3" type="ORF">OIU84_002522</name>
</gene>
<dbReference type="SUPFAM" id="SSF52266">
    <property type="entry name" value="SGNH hydrolase"/>
    <property type="match status" value="1"/>
</dbReference>
<keyword evidence="4" id="KW-1185">Reference proteome</keyword>
<evidence type="ECO:0000313" key="3">
    <source>
        <dbReference type="EMBL" id="KAJ6416668.1"/>
    </source>
</evidence>
<comment type="similarity">
    <text evidence="1">Belongs to the 'GDSL' lipolytic enzyme family.</text>
</comment>
<reference evidence="3 4" key="1">
    <citation type="journal article" date="2023" name="Int. J. Mol. Sci.">
        <title>De Novo Assembly and Annotation of 11 Diverse Shrub Willow (Salix) Genomes Reveals Novel Gene Organization in Sex-Linked Regions.</title>
        <authorList>
            <person name="Hyden B."/>
            <person name="Feng K."/>
            <person name="Yates T.B."/>
            <person name="Jawdy S."/>
            <person name="Cereghino C."/>
            <person name="Smart L.B."/>
            <person name="Muchero W."/>
        </authorList>
    </citation>
    <scope>NUCLEOTIDE SEQUENCE [LARGE SCALE GENOMIC DNA]</scope>
    <source>
        <tissue evidence="3">Shoot tip</tissue>
    </source>
</reference>
<dbReference type="GO" id="GO:0016788">
    <property type="term" value="F:hydrolase activity, acting on ester bonds"/>
    <property type="evidence" value="ECO:0007669"/>
    <property type="project" value="InterPro"/>
</dbReference>
<evidence type="ECO:0000313" key="4">
    <source>
        <dbReference type="Proteomes" id="UP001162972"/>
    </source>
</evidence>
<feature type="signal peptide" evidence="2">
    <location>
        <begin position="1"/>
        <end position="34"/>
    </location>
</feature>
<dbReference type="AlphaFoldDB" id="A0AAD6P5H8"/>
<evidence type="ECO:0000256" key="2">
    <source>
        <dbReference type="SAM" id="SignalP"/>
    </source>
</evidence>
<feature type="chain" id="PRO_5042047093" description="GDSL esterase/lipase" evidence="2">
    <location>
        <begin position="35"/>
        <end position="417"/>
    </location>
</feature>
<dbReference type="Proteomes" id="UP001162972">
    <property type="component" value="Chromosome 11"/>
</dbReference>
<dbReference type="Gene3D" id="3.40.50.1110">
    <property type="entry name" value="SGNH hydrolase"/>
    <property type="match status" value="1"/>
</dbReference>
<dbReference type="CDD" id="cd01837">
    <property type="entry name" value="SGNH_plant_lipase_like"/>
    <property type="match status" value="1"/>
</dbReference>
<dbReference type="InterPro" id="IPR050592">
    <property type="entry name" value="GDSL_lipolytic_enzyme"/>
</dbReference>
<dbReference type="InterPro" id="IPR036514">
    <property type="entry name" value="SGNH_hydro_sf"/>
</dbReference>
<organism evidence="3 4">
    <name type="scientific">Salix udensis</name>
    <dbReference type="NCBI Taxonomy" id="889485"/>
    <lineage>
        <taxon>Eukaryota</taxon>
        <taxon>Viridiplantae</taxon>
        <taxon>Streptophyta</taxon>
        <taxon>Embryophyta</taxon>
        <taxon>Tracheophyta</taxon>
        <taxon>Spermatophyta</taxon>
        <taxon>Magnoliopsida</taxon>
        <taxon>eudicotyledons</taxon>
        <taxon>Gunneridae</taxon>
        <taxon>Pentapetalae</taxon>
        <taxon>rosids</taxon>
        <taxon>fabids</taxon>
        <taxon>Malpighiales</taxon>
        <taxon>Salicaceae</taxon>
        <taxon>Saliceae</taxon>
        <taxon>Salix</taxon>
    </lineage>
</organism>
<dbReference type="PANTHER" id="PTHR45642:SF3">
    <property type="entry name" value="OS09G0540400 PROTEIN"/>
    <property type="match status" value="1"/>
</dbReference>
<dbReference type="InterPro" id="IPR001087">
    <property type="entry name" value="GDSL"/>
</dbReference>
<keyword evidence="2" id="KW-0732">Signal</keyword>
<dbReference type="InterPro" id="IPR035669">
    <property type="entry name" value="SGNH_plant_lipase-like"/>
</dbReference>
<proteinExistence type="inferred from homology"/>
<protein>
    <recommendedName>
        <fullName evidence="5">GDSL esterase/lipase</fullName>
    </recommendedName>
</protein>
<sequence>MERDCTKHHLLQHLLRLLFCLLIFVPDIFSKALANPTASNNSATAVIVFGDSTVDPGNNNYVKTVFRANFAPYGQDFANQVPTGRFSNGRLTTDFVASYIGIKESVPPYLDPTLSIDELLTGVSFASAGSGFDPLTPKVSHYPPSRANGQGNNLERNIRERDIRNSMIKGSDEYVQSMVSHVLEQNVVDIPKQLEYFKEYKKRLESAIGKKKTENHIKKALFIVSAGTNDFVINYFTLPIRRKTYSISGYQQLILQTATQFVQDLFEQGARRILIGALPPMGCLPVVITLFSNHAISERGCIDYFSSVGRQFNLLLQNELNLMQIRLAKHGVRIYLTDTYGAMTDMIQGLGRSAFDEVSLGCCGTGYMETAVLCNPKSYLCPDASKYVFWDSIHPTEQTYSNVFKSLRPIVDAVIRD</sequence>
<evidence type="ECO:0008006" key="5">
    <source>
        <dbReference type="Google" id="ProtNLM"/>
    </source>
</evidence>
<dbReference type="Pfam" id="PF00657">
    <property type="entry name" value="Lipase_GDSL"/>
    <property type="match status" value="1"/>
</dbReference>